<sequence length="417" mass="48052">MTILLPFLLFLFTGISAETHKFHHCFDRYNNHKIIGGRFIIQPFHSEWRIGGGEARCIECIIGLEEEFEANQDMRKNTTNTSTPTVTTSPTSPPPPSPPIIVTPKKDNRENQSIIEEPPIEKKQTSKFSEQKVEQFLLNEEHFTTTTITTTEKPLEEVEAEAADSISFLEEIDRELREKEEENLEESEEELEESPLKEEQNLIIPTLSMLKIKKRIKNEEEELKEIRRHPRLDNSINNRNNRVDNYLIKQQNRVGKINKLKEENEGCGTGKQAIWIAVENARFNPSSIDHSSFSPTNHDTNSQATTSFTTETPKECAKFCSNTTTTFFDNFGRRRRCNAFSFNENEKLCQLAYSNVEFPSMLVQTTEADFVQRAFRRLCYGGKGAFLKKSRTAKIVKCPEPENITKRPSPRKITKRP</sequence>
<feature type="region of interest" description="Disordered" evidence="1">
    <location>
        <begin position="74"/>
        <end position="127"/>
    </location>
</feature>
<feature type="signal peptide" evidence="2">
    <location>
        <begin position="1"/>
        <end position="17"/>
    </location>
</feature>
<dbReference type="AlphaFoldDB" id="A0A915NXH5"/>
<evidence type="ECO:0000313" key="4">
    <source>
        <dbReference type="Proteomes" id="UP000887560"/>
    </source>
</evidence>
<keyword evidence="4" id="KW-1185">Reference proteome</keyword>
<name>A0A915NXH5_9BILA</name>
<reference evidence="5" key="1">
    <citation type="submission" date="2022-11" db="UniProtKB">
        <authorList>
            <consortium name="WormBaseParasite"/>
        </authorList>
    </citation>
    <scope>IDENTIFICATION</scope>
</reference>
<dbReference type="Proteomes" id="UP000887560">
    <property type="component" value="Unplaced"/>
</dbReference>
<protein>
    <submittedName>
        <fullName evidence="5">Apple domain-containing protein</fullName>
    </submittedName>
</protein>
<feature type="chain" id="PRO_5037081231" evidence="2">
    <location>
        <begin position="18"/>
        <end position="417"/>
    </location>
</feature>
<evidence type="ECO:0000256" key="2">
    <source>
        <dbReference type="SAM" id="SignalP"/>
    </source>
</evidence>
<dbReference type="InterPro" id="IPR003609">
    <property type="entry name" value="Pan_app"/>
</dbReference>
<dbReference type="Pfam" id="PF00024">
    <property type="entry name" value="PAN_1"/>
    <property type="match status" value="1"/>
</dbReference>
<organism evidence="4 5">
    <name type="scientific">Meloidogyne floridensis</name>
    <dbReference type="NCBI Taxonomy" id="298350"/>
    <lineage>
        <taxon>Eukaryota</taxon>
        <taxon>Metazoa</taxon>
        <taxon>Ecdysozoa</taxon>
        <taxon>Nematoda</taxon>
        <taxon>Chromadorea</taxon>
        <taxon>Rhabditida</taxon>
        <taxon>Tylenchina</taxon>
        <taxon>Tylenchomorpha</taxon>
        <taxon>Tylenchoidea</taxon>
        <taxon>Meloidogynidae</taxon>
        <taxon>Meloidogyninae</taxon>
        <taxon>Meloidogyne</taxon>
    </lineage>
</organism>
<dbReference type="WBParaSite" id="scf7180000421160.g6410">
    <property type="protein sequence ID" value="scf7180000421160.g6410"/>
    <property type="gene ID" value="scf7180000421160.g6410"/>
</dbReference>
<evidence type="ECO:0000256" key="1">
    <source>
        <dbReference type="SAM" id="MobiDB-lite"/>
    </source>
</evidence>
<dbReference type="Gene3D" id="3.50.4.10">
    <property type="entry name" value="Hepatocyte Growth Factor"/>
    <property type="match status" value="1"/>
</dbReference>
<feature type="region of interest" description="Disordered" evidence="1">
    <location>
        <begin position="177"/>
        <end position="197"/>
    </location>
</feature>
<feature type="compositionally biased region" description="Low complexity" evidence="1">
    <location>
        <begin position="77"/>
        <end position="90"/>
    </location>
</feature>
<evidence type="ECO:0000313" key="5">
    <source>
        <dbReference type="WBParaSite" id="scf7180000421160.g6410"/>
    </source>
</evidence>
<proteinExistence type="predicted"/>
<evidence type="ECO:0000259" key="3">
    <source>
        <dbReference type="PROSITE" id="PS50948"/>
    </source>
</evidence>
<dbReference type="PROSITE" id="PS50948">
    <property type="entry name" value="PAN"/>
    <property type="match status" value="1"/>
</dbReference>
<keyword evidence="2" id="KW-0732">Signal</keyword>
<accession>A0A915NXH5</accession>
<feature type="domain" description="Apple" evidence="3">
    <location>
        <begin position="267"/>
        <end position="375"/>
    </location>
</feature>
<feature type="compositionally biased region" description="Acidic residues" evidence="1">
    <location>
        <begin position="181"/>
        <end position="193"/>
    </location>
</feature>
<feature type="compositionally biased region" description="Pro residues" evidence="1">
    <location>
        <begin position="91"/>
        <end position="101"/>
    </location>
</feature>